<evidence type="ECO:0000313" key="1">
    <source>
        <dbReference type="EMBL" id="RYN63505.1"/>
    </source>
</evidence>
<dbReference type="GO" id="GO:0016538">
    <property type="term" value="F:cyclin-dependent protein serine/threonine kinase regulator activity"/>
    <property type="evidence" value="ECO:0007669"/>
    <property type="project" value="TreeGrafter"/>
</dbReference>
<name>A0A4Q4MXZ1_ALTAL</name>
<dbReference type="InterPro" id="IPR013922">
    <property type="entry name" value="Cyclin_PHO80-like"/>
</dbReference>
<gene>
    <name evidence="1" type="ORF">AA0117_g12709</name>
</gene>
<proteinExistence type="predicted"/>
<dbReference type="InterPro" id="IPR036915">
    <property type="entry name" value="Cyclin-like_sf"/>
</dbReference>
<accession>A0A4Q4MXZ1</accession>
<dbReference type="Gene3D" id="1.10.472.10">
    <property type="entry name" value="Cyclin-like"/>
    <property type="match status" value="1"/>
</dbReference>
<dbReference type="Pfam" id="PF08613">
    <property type="entry name" value="Cyclin"/>
    <property type="match status" value="1"/>
</dbReference>
<dbReference type="SUPFAM" id="SSF47954">
    <property type="entry name" value="Cyclin-like"/>
    <property type="match status" value="1"/>
</dbReference>
<dbReference type="Proteomes" id="UP000291422">
    <property type="component" value="Unassembled WGS sequence"/>
</dbReference>
<sequence length="261" mass="29146">MPRYLTQLGQLSSLIDHVAEKVAKVVPRLSVYRPGVDEACLPSIADFVLYVTIRSYTTIPELMMSLIYLSWFRGRLHPAHLGRPSTPHRVFLAALMLAHKVHNDDSVNNACWADLSVIPECGFAGFSNVEVNLMEAQFLAALGWDVHIDADLYELFSREIYITTFYPPPPSQTEQGWVCGCCICIDWWTCPAQGLSHCTTCLTPSYAEVEMQKKVLAVEQSHALQPSPTENEVCVALHHHLAPAGHHAQEKCNRATKTNAF</sequence>
<dbReference type="GO" id="GO:0019901">
    <property type="term" value="F:protein kinase binding"/>
    <property type="evidence" value="ECO:0007669"/>
    <property type="project" value="InterPro"/>
</dbReference>
<dbReference type="AlphaFoldDB" id="A0A4Q4MXZ1"/>
<dbReference type="GO" id="GO:0005634">
    <property type="term" value="C:nucleus"/>
    <property type="evidence" value="ECO:0007669"/>
    <property type="project" value="TreeGrafter"/>
</dbReference>
<dbReference type="EMBL" id="PDXD01000083">
    <property type="protein sequence ID" value="RYN63505.1"/>
    <property type="molecule type" value="Genomic_DNA"/>
</dbReference>
<evidence type="ECO:0000313" key="2">
    <source>
        <dbReference type="Proteomes" id="UP000291422"/>
    </source>
</evidence>
<comment type="caution">
    <text evidence="1">The sequence shown here is derived from an EMBL/GenBank/DDBJ whole genome shotgun (WGS) entry which is preliminary data.</text>
</comment>
<dbReference type="GO" id="GO:0000307">
    <property type="term" value="C:cyclin-dependent protein kinase holoenzyme complex"/>
    <property type="evidence" value="ECO:0007669"/>
    <property type="project" value="TreeGrafter"/>
</dbReference>
<dbReference type="CDD" id="cd20557">
    <property type="entry name" value="CYCLIN_ScPCL1-like"/>
    <property type="match status" value="1"/>
</dbReference>
<dbReference type="PANTHER" id="PTHR15615:SF10">
    <property type="entry name" value="PHO85 CYCLIN-2-RELATED"/>
    <property type="match status" value="1"/>
</dbReference>
<organism evidence="1 2">
    <name type="scientific">Alternaria alternata</name>
    <name type="common">Alternaria rot fungus</name>
    <name type="synonym">Torula alternata</name>
    <dbReference type="NCBI Taxonomy" id="5599"/>
    <lineage>
        <taxon>Eukaryota</taxon>
        <taxon>Fungi</taxon>
        <taxon>Dikarya</taxon>
        <taxon>Ascomycota</taxon>
        <taxon>Pezizomycotina</taxon>
        <taxon>Dothideomycetes</taxon>
        <taxon>Pleosporomycetidae</taxon>
        <taxon>Pleosporales</taxon>
        <taxon>Pleosporineae</taxon>
        <taxon>Pleosporaceae</taxon>
        <taxon>Alternaria</taxon>
        <taxon>Alternaria sect. Alternaria</taxon>
        <taxon>Alternaria alternata complex</taxon>
    </lineage>
</organism>
<dbReference type="PANTHER" id="PTHR15615">
    <property type="match status" value="1"/>
</dbReference>
<reference evidence="2" key="1">
    <citation type="journal article" date="2019" name="bioRxiv">
        <title>Genomics, evolutionary history and diagnostics of the Alternaria alternata species group including apple and Asian pear pathotypes.</title>
        <authorList>
            <person name="Armitage A.D."/>
            <person name="Cockerton H.M."/>
            <person name="Sreenivasaprasad S."/>
            <person name="Woodhall J.W."/>
            <person name="Lane C.R."/>
            <person name="Harrison R.J."/>
            <person name="Clarkson J.P."/>
        </authorList>
    </citation>
    <scope>NUCLEOTIDE SEQUENCE [LARGE SCALE GENOMIC DNA]</scope>
    <source>
        <strain evidence="2">FERA 1177</strain>
    </source>
</reference>
<protein>
    <submittedName>
        <fullName evidence="1">Uncharacterized protein</fullName>
    </submittedName>
</protein>